<sequence length="11" mass="1387">MQCWIAQSYRT</sequence>
<protein>
    <submittedName>
        <fullName evidence="1">Uncharacterized protein</fullName>
    </submittedName>
</protein>
<organism evidence="1 2">
    <name type="scientific">Solanum verrucosum</name>
    <dbReference type="NCBI Taxonomy" id="315347"/>
    <lineage>
        <taxon>Eukaryota</taxon>
        <taxon>Viridiplantae</taxon>
        <taxon>Streptophyta</taxon>
        <taxon>Embryophyta</taxon>
        <taxon>Tracheophyta</taxon>
        <taxon>Spermatophyta</taxon>
        <taxon>Magnoliopsida</taxon>
        <taxon>eudicotyledons</taxon>
        <taxon>Gunneridae</taxon>
        <taxon>Pentapetalae</taxon>
        <taxon>asterids</taxon>
        <taxon>lamiids</taxon>
        <taxon>Solanales</taxon>
        <taxon>Solanaceae</taxon>
        <taxon>Solanoideae</taxon>
        <taxon>Solaneae</taxon>
        <taxon>Solanum</taxon>
    </lineage>
</organism>
<name>A0AAF0QKA3_SOLVR</name>
<proteinExistence type="predicted"/>
<evidence type="ECO:0000313" key="1">
    <source>
        <dbReference type="EMBL" id="WMV24673.1"/>
    </source>
</evidence>
<evidence type="ECO:0000313" key="2">
    <source>
        <dbReference type="Proteomes" id="UP001234989"/>
    </source>
</evidence>
<dbReference type="EMBL" id="CP133615">
    <property type="protein sequence ID" value="WMV24673.1"/>
    <property type="molecule type" value="Genomic_DNA"/>
</dbReference>
<keyword evidence="2" id="KW-1185">Reference proteome</keyword>
<accession>A0AAF0QKA3</accession>
<dbReference type="Proteomes" id="UP001234989">
    <property type="component" value="Chromosome 4"/>
</dbReference>
<gene>
    <name evidence="1" type="ORF">MTR67_018058</name>
</gene>
<reference evidence="1" key="1">
    <citation type="submission" date="2023-08" db="EMBL/GenBank/DDBJ databases">
        <title>A de novo genome assembly of Solanum verrucosum Schlechtendal, a Mexican diploid species geographically isolated from the other diploid A-genome species in potato relatives.</title>
        <authorList>
            <person name="Hosaka K."/>
        </authorList>
    </citation>
    <scope>NUCLEOTIDE SEQUENCE</scope>
    <source>
        <tissue evidence="1">Young leaves</tissue>
    </source>
</reference>